<name>A2FRE8_TRIV3</name>
<evidence type="ECO:0000313" key="3">
    <source>
        <dbReference type="EMBL" id="EAX92512.1"/>
    </source>
</evidence>
<dbReference type="AlphaFoldDB" id="A2FRE8"/>
<dbReference type="RefSeq" id="XP_001305442.1">
    <property type="nucleotide sequence ID" value="XM_001305441.1"/>
</dbReference>
<dbReference type="Proteomes" id="UP000001542">
    <property type="component" value="Unassembled WGS sequence"/>
</dbReference>
<gene>
    <name evidence="3" type="ORF">TVAG_247930</name>
</gene>
<evidence type="ECO:0000313" key="4">
    <source>
        <dbReference type="Proteomes" id="UP000001542"/>
    </source>
</evidence>
<organism evidence="3 4">
    <name type="scientific">Trichomonas vaginalis (strain ATCC PRA-98 / G3)</name>
    <dbReference type="NCBI Taxonomy" id="412133"/>
    <lineage>
        <taxon>Eukaryota</taxon>
        <taxon>Metamonada</taxon>
        <taxon>Parabasalia</taxon>
        <taxon>Trichomonadida</taxon>
        <taxon>Trichomonadidae</taxon>
        <taxon>Trichomonas</taxon>
    </lineage>
</organism>
<dbReference type="SMR" id="A2FRE8"/>
<feature type="region of interest" description="Disordered" evidence="2">
    <location>
        <begin position="256"/>
        <end position="278"/>
    </location>
</feature>
<dbReference type="VEuPathDB" id="TrichDB:TVAG_247930"/>
<dbReference type="VEuPathDB" id="TrichDB:TVAGG3_0042340"/>
<keyword evidence="4" id="KW-1185">Reference proteome</keyword>
<sequence length="686" mass="78918">MDSTMPTSRSSVRSSISVNENNKHSLFLQSWEVFETSAVEMFENNIKIINNPDNFHALISKSSTTFANFFQTVSRLCGNILTIKPGRKQGLVSGASAIRSSYAPFSLSWTKLTDDLEHQYLHIYRQISVEFENTLLPMKSFITQNLNQYNNSTTQLLSLFSELKKTIEIIFQSEEYLHQGSQYFSEITSNISVILANIPDLPIDQQNSFMSSLDILFRAAITFLMNYHSLLSSKNQFQEILDEYVSRLELQVETSRSAVPSHPPPLSSLQSSREMMSKSPPSSYEIKYLGGTTLDEVISNGQKVIGTEQQSHRLFFDDLYKFANFLRKISEENSRFRKINSLIFEKEEPDDEDVKELKERLKRVRYNEKKIYDLEKQLDSLINKENKAQRENKEYEEENKRLSRINTEQNDRFNNFIGKMADLIGTEPSEEKLLAKMDQTRNNKACLCMNQFLFGSKEEKYLGSFNALSAQFASLRKELIVLSNSSETSSHSEILNNLKEVSKQNKEIITSKRKEDQKPSENTQDAANYSKFKNSIVSILKSANKNVQQNITMSEIVTILSEICQASTNEYSTSYLNKTFTSVVDLIDVSSKTVPSVYLPEVCYYFMLMYQSINYLKKFTSDMDEVFDKFEFKLPIKGTAEYDNLKHCSNQLAKHLHEIEPSSMHSVVFHAISRFIILVEAFVSNL</sequence>
<evidence type="ECO:0000256" key="1">
    <source>
        <dbReference type="SAM" id="Coils"/>
    </source>
</evidence>
<keyword evidence="1" id="KW-0175">Coiled coil</keyword>
<feature type="coiled-coil region" evidence="1">
    <location>
        <begin position="371"/>
        <end position="412"/>
    </location>
</feature>
<protein>
    <submittedName>
        <fullName evidence="3">Uncharacterized protein</fullName>
    </submittedName>
</protein>
<proteinExistence type="predicted"/>
<reference evidence="3" key="1">
    <citation type="submission" date="2006-10" db="EMBL/GenBank/DDBJ databases">
        <authorList>
            <person name="Amadeo P."/>
            <person name="Zhao Q."/>
            <person name="Wortman J."/>
            <person name="Fraser-Liggett C."/>
            <person name="Carlton J."/>
        </authorList>
    </citation>
    <scope>NUCLEOTIDE SEQUENCE</scope>
    <source>
        <strain evidence="3">G3</strain>
    </source>
</reference>
<dbReference type="KEGG" id="tva:4750224"/>
<reference evidence="3" key="2">
    <citation type="journal article" date="2007" name="Science">
        <title>Draft genome sequence of the sexually transmitted pathogen Trichomonas vaginalis.</title>
        <authorList>
            <person name="Carlton J.M."/>
            <person name="Hirt R.P."/>
            <person name="Silva J.C."/>
            <person name="Delcher A.L."/>
            <person name="Schatz M."/>
            <person name="Zhao Q."/>
            <person name="Wortman J.R."/>
            <person name="Bidwell S.L."/>
            <person name="Alsmark U.C.M."/>
            <person name="Besteiro S."/>
            <person name="Sicheritz-Ponten T."/>
            <person name="Noel C.J."/>
            <person name="Dacks J.B."/>
            <person name="Foster P.G."/>
            <person name="Simillion C."/>
            <person name="Van de Peer Y."/>
            <person name="Miranda-Saavedra D."/>
            <person name="Barton G.J."/>
            <person name="Westrop G.D."/>
            <person name="Mueller S."/>
            <person name="Dessi D."/>
            <person name="Fiori P.L."/>
            <person name="Ren Q."/>
            <person name="Paulsen I."/>
            <person name="Zhang H."/>
            <person name="Bastida-Corcuera F.D."/>
            <person name="Simoes-Barbosa A."/>
            <person name="Brown M.T."/>
            <person name="Hayes R.D."/>
            <person name="Mukherjee M."/>
            <person name="Okumura C.Y."/>
            <person name="Schneider R."/>
            <person name="Smith A.J."/>
            <person name="Vanacova S."/>
            <person name="Villalvazo M."/>
            <person name="Haas B.J."/>
            <person name="Pertea M."/>
            <person name="Feldblyum T.V."/>
            <person name="Utterback T.R."/>
            <person name="Shu C.L."/>
            <person name="Osoegawa K."/>
            <person name="de Jong P.J."/>
            <person name="Hrdy I."/>
            <person name="Horvathova L."/>
            <person name="Zubacova Z."/>
            <person name="Dolezal P."/>
            <person name="Malik S.B."/>
            <person name="Logsdon J.M. Jr."/>
            <person name="Henze K."/>
            <person name="Gupta A."/>
            <person name="Wang C.C."/>
            <person name="Dunne R.L."/>
            <person name="Upcroft J.A."/>
            <person name="Upcroft P."/>
            <person name="White O."/>
            <person name="Salzberg S.L."/>
            <person name="Tang P."/>
            <person name="Chiu C.-H."/>
            <person name="Lee Y.-S."/>
            <person name="Embley T.M."/>
            <person name="Coombs G.H."/>
            <person name="Mottram J.C."/>
            <person name="Tachezy J."/>
            <person name="Fraser-Liggett C.M."/>
            <person name="Johnson P.J."/>
        </authorList>
    </citation>
    <scope>NUCLEOTIDE SEQUENCE [LARGE SCALE GENOMIC DNA]</scope>
    <source>
        <strain evidence="3">G3</strain>
    </source>
</reference>
<accession>A2FRE8</accession>
<dbReference type="EMBL" id="DS113963">
    <property type="protein sequence ID" value="EAX92512.1"/>
    <property type="molecule type" value="Genomic_DNA"/>
</dbReference>
<dbReference type="InParanoid" id="A2FRE8"/>
<evidence type="ECO:0000256" key="2">
    <source>
        <dbReference type="SAM" id="MobiDB-lite"/>
    </source>
</evidence>